<dbReference type="PANTHER" id="PTHR18964:SF149">
    <property type="entry name" value="BIFUNCTIONAL UDP-N-ACETYLGLUCOSAMINE 2-EPIMERASE_N-ACETYLMANNOSAMINE KINASE"/>
    <property type="match status" value="1"/>
</dbReference>
<dbReference type="AlphaFoldDB" id="W5XX22"/>
<dbReference type="SUPFAM" id="SSF53067">
    <property type="entry name" value="Actin-like ATPase domain"/>
    <property type="match status" value="1"/>
</dbReference>
<evidence type="ECO:0000313" key="2">
    <source>
        <dbReference type="EMBL" id="AHI21497.1"/>
    </source>
</evidence>
<name>W5XX22_9CORY</name>
<comment type="similarity">
    <text evidence="1">Belongs to the ROK (NagC/XylR) family.</text>
</comment>
<reference evidence="2 3" key="1">
    <citation type="submission" date="2013-02" db="EMBL/GenBank/DDBJ databases">
        <title>The complete genome sequence of Corynebacterium vitaeruminis DSM 20294.</title>
        <authorList>
            <person name="Ruckert C."/>
            <person name="Albersmeier A."/>
            <person name="Kalinowski J."/>
        </authorList>
    </citation>
    <scope>NUCLEOTIDE SEQUENCE [LARGE SCALE GENOMIC DNA]</scope>
    <source>
        <strain evidence="3">ATCC 10234</strain>
    </source>
</reference>
<dbReference type="HOGENOM" id="CLU_060911_0_0_11"/>
<proteinExistence type="inferred from homology"/>
<sequence length="310" mass="32858">MHITRLRQPVTRSTLVELSGKSQPTVTRAVTALIDAKLVRERPDLSTPSGPGRPTIPIELDQSPWVQVGIAVGTKSTYIGAYNTRGQALREQFVEVSPAHMSPSDFVGAIAPHVQALSQATNLPLASIGMATSGHVSREGLVTASNLGWERIDIGSHLRSRFSAPLTITSVITAIAGAEQQLQSPEKTNTVLLFYVDDSNGAAVLTPEGVVRLDVANTDSQTTLGSIAVALAKETTPSTIVLAGSAFANPKDARSVALAIKSSRNRDVELRVIPTHLDNARAAARAVALDRLINDPLGLSKRMESVLENA</sequence>
<dbReference type="InterPro" id="IPR000600">
    <property type="entry name" value="ROK"/>
</dbReference>
<gene>
    <name evidence="2" type="ORF">B843_00505</name>
</gene>
<organism evidence="2 3">
    <name type="scientific">Corynebacterium vitaeruminis DSM 20294</name>
    <dbReference type="NCBI Taxonomy" id="1224164"/>
    <lineage>
        <taxon>Bacteria</taxon>
        <taxon>Bacillati</taxon>
        <taxon>Actinomycetota</taxon>
        <taxon>Actinomycetes</taxon>
        <taxon>Mycobacteriales</taxon>
        <taxon>Corynebacteriaceae</taxon>
        <taxon>Corynebacterium</taxon>
    </lineage>
</organism>
<dbReference type="eggNOG" id="COG1846">
    <property type="taxonomic scope" value="Bacteria"/>
</dbReference>
<dbReference type="Gene3D" id="3.30.420.40">
    <property type="match status" value="1"/>
</dbReference>
<dbReference type="STRING" id="1224164.B843_00505"/>
<evidence type="ECO:0000256" key="1">
    <source>
        <dbReference type="ARBA" id="ARBA00006479"/>
    </source>
</evidence>
<dbReference type="Proteomes" id="UP000019222">
    <property type="component" value="Chromosome"/>
</dbReference>
<dbReference type="KEGG" id="cvt:B843_00505"/>
<accession>W5XX22</accession>
<dbReference type="SUPFAM" id="SSF46785">
    <property type="entry name" value="Winged helix' DNA-binding domain"/>
    <property type="match status" value="1"/>
</dbReference>
<protein>
    <submittedName>
        <fullName evidence="2">ROK-family transcriptional regulator</fullName>
    </submittedName>
</protein>
<dbReference type="InterPro" id="IPR043129">
    <property type="entry name" value="ATPase_NBD"/>
</dbReference>
<dbReference type="PANTHER" id="PTHR18964">
    <property type="entry name" value="ROK (REPRESSOR, ORF, KINASE) FAMILY"/>
    <property type="match status" value="1"/>
</dbReference>
<keyword evidence="3" id="KW-1185">Reference proteome</keyword>
<dbReference type="InterPro" id="IPR036390">
    <property type="entry name" value="WH_DNA-bd_sf"/>
</dbReference>
<evidence type="ECO:0000313" key="3">
    <source>
        <dbReference type="Proteomes" id="UP000019222"/>
    </source>
</evidence>
<dbReference type="InterPro" id="IPR036388">
    <property type="entry name" value="WH-like_DNA-bd_sf"/>
</dbReference>
<dbReference type="PATRIC" id="fig|1224164.3.peg.101"/>
<dbReference type="EMBL" id="CP004353">
    <property type="protein sequence ID" value="AHI21497.1"/>
    <property type="molecule type" value="Genomic_DNA"/>
</dbReference>
<dbReference type="Pfam" id="PF00480">
    <property type="entry name" value="ROK"/>
    <property type="match status" value="1"/>
</dbReference>
<dbReference type="Gene3D" id="1.10.10.10">
    <property type="entry name" value="Winged helix-like DNA-binding domain superfamily/Winged helix DNA-binding domain"/>
    <property type="match status" value="1"/>
</dbReference>